<dbReference type="AlphaFoldDB" id="A0AAW6CHH9"/>
<dbReference type="Proteomes" id="UP001211173">
    <property type="component" value="Unassembled WGS sequence"/>
</dbReference>
<keyword evidence="1" id="KW-0812">Transmembrane</keyword>
<dbReference type="EMBL" id="JAQLWV010000019">
    <property type="protein sequence ID" value="MDB7933983.1"/>
    <property type="molecule type" value="Genomic_DNA"/>
</dbReference>
<feature type="transmembrane region" description="Helical" evidence="1">
    <location>
        <begin position="6"/>
        <end position="39"/>
    </location>
</feature>
<proteinExistence type="predicted"/>
<protein>
    <submittedName>
        <fullName evidence="2">Uncharacterized protein</fullName>
    </submittedName>
</protein>
<reference evidence="2" key="1">
    <citation type="submission" date="2023-01" db="EMBL/GenBank/DDBJ databases">
        <title>Human gut microbiome strain richness.</title>
        <authorList>
            <person name="Chen-Liaw A."/>
        </authorList>
    </citation>
    <scope>NUCLEOTIDE SEQUENCE</scope>
    <source>
        <strain evidence="2">1001287st1_F4_1001285I_161205</strain>
    </source>
</reference>
<name>A0AAW6CHH9_FLAPL</name>
<organism evidence="2 3">
    <name type="scientific">Flavonifractor plautii</name>
    <name type="common">Fusobacterium plautii</name>
    <dbReference type="NCBI Taxonomy" id="292800"/>
    <lineage>
        <taxon>Bacteria</taxon>
        <taxon>Bacillati</taxon>
        <taxon>Bacillota</taxon>
        <taxon>Clostridia</taxon>
        <taxon>Eubacteriales</taxon>
        <taxon>Oscillospiraceae</taxon>
        <taxon>Flavonifractor</taxon>
    </lineage>
</organism>
<accession>A0AAW6CHH9</accession>
<sequence>MWEVVAFVIIIVIGIFYLIGTYFGAGAVILVIGAIVFGFYKFLHFGDTAEEESEYVENALKFIEFTKRLNSPLLTLFATPKHIGVVLSDDALGICVQMCLATTSDARLEKARRDLLEKELVKHIDGNNGLQLYRELCLDVDLWKHDEDHPIILKYLLPPYNRARSELQQLDTYINALKRRYKKQYQKELKIVTWIYDRNLLRIFLLLSALNRCYINGFTDS</sequence>
<dbReference type="RefSeq" id="WP_195384226.1">
    <property type="nucleotide sequence ID" value="NZ_JADMVZ010000020.1"/>
</dbReference>
<evidence type="ECO:0000256" key="1">
    <source>
        <dbReference type="SAM" id="Phobius"/>
    </source>
</evidence>
<comment type="caution">
    <text evidence="2">The sequence shown here is derived from an EMBL/GenBank/DDBJ whole genome shotgun (WGS) entry which is preliminary data.</text>
</comment>
<keyword evidence="1" id="KW-0472">Membrane</keyword>
<keyword evidence="1" id="KW-1133">Transmembrane helix</keyword>
<evidence type="ECO:0000313" key="3">
    <source>
        <dbReference type="Proteomes" id="UP001211173"/>
    </source>
</evidence>
<evidence type="ECO:0000313" key="2">
    <source>
        <dbReference type="EMBL" id="MDB7933983.1"/>
    </source>
</evidence>
<gene>
    <name evidence="2" type="ORF">PNE06_12950</name>
</gene>